<name>A0A927C4Q6_9BACL</name>
<protein>
    <recommendedName>
        <fullName evidence="3">Amidase</fullName>
    </recommendedName>
</protein>
<dbReference type="RefSeq" id="WP_190924202.1">
    <property type="nucleotide sequence ID" value="NZ_JACXJA010000003.1"/>
</dbReference>
<dbReference type="Proteomes" id="UP000639396">
    <property type="component" value="Unassembled WGS sequence"/>
</dbReference>
<dbReference type="EMBL" id="JACXJA010000003">
    <property type="protein sequence ID" value="MBD2860769.1"/>
    <property type="molecule type" value="Genomic_DNA"/>
</dbReference>
<comment type="caution">
    <text evidence="1">The sequence shown here is derived from an EMBL/GenBank/DDBJ whole genome shotgun (WGS) entry which is preliminary data.</text>
</comment>
<evidence type="ECO:0008006" key="3">
    <source>
        <dbReference type="Google" id="ProtNLM"/>
    </source>
</evidence>
<gene>
    <name evidence="1" type="ORF">IDH45_02070</name>
</gene>
<evidence type="ECO:0000313" key="1">
    <source>
        <dbReference type="EMBL" id="MBD2860769.1"/>
    </source>
</evidence>
<proteinExistence type="predicted"/>
<evidence type="ECO:0000313" key="2">
    <source>
        <dbReference type="Proteomes" id="UP000639396"/>
    </source>
</evidence>
<organism evidence="1 2">
    <name type="scientific">Paenibacillus oceani</name>
    <dbReference type="NCBI Taxonomy" id="2772510"/>
    <lineage>
        <taxon>Bacteria</taxon>
        <taxon>Bacillati</taxon>
        <taxon>Bacillota</taxon>
        <taxon>Bacilli</taxon>
        <taxon>Bacillales</taxon>
        <taxon>Paenibacillaceae</taxon>
        <taxon>Paenibacillus</taxon>
    </lineage>
</organism>
<accession>A0A927C4Q6</accession>
<reference evidence="1" key="1">
    <citation type="submission" date="2020-09" db="EMBL/GenBank/DDBJ databases">
        <title>A novel bacterium of genus Paenibacillus, isolated from South China Sea.</title>
        <authorList>
            <person name="Huang H."/>
            <person name="Mo K."/>
            <person name="Hu Y."/>
        </authorList>
    </citation>
    <scope>NUCLEOTIDE SEQUENCE</scope>
    <source>
        <strain evidence="1">IB182363</strain>
    </source>
</reference>
<sequence length="305" mass="33582">MKPMMASKLSKLPLGMKAALLGIVLMLAIAPSQPVPVHAQQQPVVATWMWNTFSIWTDRANTLDALQRSGITLLFLQIDTDIPADIYRSFLAEAAQRGIEVHALDGAPDWVLPRSSVKLYQFIDWVKTFNARALPAEQFRGIHLDVEPHVLPEWYADQDAVIGLLMDTISGFVEEVKSDSALITGASLPVWLDAFNVRDGYGGRTTLSDRLIRQLDQTTLMAYRNSAENILTSVSKELDEAEKAGKPVIVGVETLNNYEPDTSFYDKGRAELNAALSTVVAASAGKASFAGYAVHEFSSWLTLRD</sequence>
<keyword evidence="2" id="KW-1185">Reference proteome</keyword>
<dbReference type="AlphaFoldDB" id="A0A927C4Q6"/>